<name>A0A0X2NJU7_9CORY</name>
<dbReference type="InterPro" id="IPR009351">
    <property type="entry name" value="AlkZ-like"/>
</dbReference>
<accession>A0A0X2NJU7</accession>
<dbReference type="Proteomes" id="UP000182498">
    <property type="component" value="Unassembled WGS sequence"/>
</dbReference>
<dbReference type="PANTHER" id="PTHR38479:SF2">
    <property type="entry name" value="WINGED HELIX DNA-BINDING DOMAIN-CONTAINING PROTEIN"/>
    <property type="match status" value="1"/>
</dbReference>
<keyword evidence="3" id="KW-1185">Reference proteome</keyword>
<keyword evidence="1" id="KW-0238">DNA-binding</keyword>
<dbReference type="Proteomes" id="UP000319986">
    <property type="component" value="Unassembled WGS sequence"/>
</dbReference>
<reference evidence="3" key="2">
    <citation type="submission" date="2015-11" db="EMBL/GenBank/DDBJ databases">
        <authorList>
            <person name="Dugat-Bony E."/>
        </authorList>
    </citation>
    <scope>NUCLEOTIDE SEQUENCE [LARGE SCALE GENOMIC DNA]</scope>
    <source>
        <strain evidence="3">Mu292</strain>
    </source>
</reference>
<dbReference type="GO" id="GO:0003677">
    <property type="term" value="F:DNA binding"/>
    <property type="evidence" value="ECO:0007669"/>
    <property type="project" value="UniProtKB-KW"/>
</dbReference>
<sequence>MVNPALVEARLTALGLAAPSRDTPAQVLTDLGPMQGQELPGVTSSIALRLTGQDAATVQEAFTDGSIVRGYPMRATVFALAAEDAAWVTELCAAPQRTQSRRRLAKDGLTPTDIATAHDLLLEHPGGLSRADLAALWASHGLPETRPFLYLLVRDMLLHGTAVYGPVTGSGDQLVVPAETWLPAGSGLEGRFNGDATAATAALLLRYLHGHGPAGLRDFAWWTKLPVKLIRNAFTLVRDEMEPAASFSPALGEDAWVRPGLVDEITAAATAAHGTFLLPAFDELMLGYRDRLAFLADNHHDEVAPGNNGAFRKTVVRGGKFVATWRAPKTGVSRNLSLSPFRPLSATAERDIIRTFRSYPHP</sequence>
<dbReference type="GeneID" id="82888587"/>
<dbReference type="EMBL" id="FAUH01000006">
    <property type="protein sequence ID" value="CUU65756.1"/>
    <property type="molecule type" value="Genomic_DNA"/>
</dbReference>
<dbReference type="AlphaFoldDB" id="A0A0X2NJU7"/>
<dbReference type="RefSeq" id="WP_014008562.1">
    <property type="nucleotide sequence ID" value="NZ_BJNT01000021.1"/>
</dbReference>
<organism evidence="1 3">
    <name type="scientific">Corynebacterium variabile</name>
    <dbReference type="NCBI Taxonomy" id="1727"/>
    <lineage>
        <taxon>Bacteria</taxon>
        <taxon>Bacillati</taxon>
        <taxon>Actinomycetota</taxon>
        <taxon>Actinomycetes</taxon>
        <taxon>Mycobacteriales</taxon>
        <taxon>Corynebacteriaceae</taxon>
        <taxon>Corynebacterium</taxon>
    </lineage>
</organism>
<protein>
    <submittedName>
        <fullName evidence="1">Winged helix DNA-binding domain</fullName>
    </submittedName>
</protein>
<dbReference type="EMBL" id="BJNT01000021">
    <property type="protein sequence ID" value="GEC87181.1"/>
    <property type="molecule type" value="Genomic_DNA"/>
</dbReference>
<evidence type="ECO:0000313" key="4">
    <source>
        <dbReference type="Proteomes" id="UP000319986"/>
    </source>
</evidence>
<dbReference type="OMA" id="IQCYDEY"/>
<evidence type="ECO:0000313" key="3">
    <source>
        <dbReference type="Proteomes" id="UP000182498"/>
    </source>
</evidence>
<dbReference type="Pfam" id="PF06224">
    <property type="entry name" value="AlkZ-like"/>
    <property type="match status" value="1"/>
</dbReference>
<gene>
    <name evidence="2" type="ORF">CVA01_24950</name>
    <name evidence="1" type="ORF">CVAR292_01089</name>
</gene>
<evidence type="ECO:0000313" key="1">
    <source>
        <dbReference type="EMBL" id="CUU65756.1"/>
    </source>
</evidence>
<dbReference type="PANTHER" id="PTHR38479">
    <property type="entry name" value="LMO0824 PROTEIN"/>
    <property type="match status" value="1"/>
</dbReference>
<proteinExistence type="predicted"/>
<evidence type="ECO:0000313" key="2">
    <source>
        <dbReference type="EMBL" id="GEC87181.1"/>
    </source>
</evidence>
<reference evidence="2 4" key="3">
    <citation type="submission" date="2019-06" db="EMBL/GenBank/DDBJ databases">
        <title>Whole genome shotgun sequence of Corynebacterium variabile NBRC 15286.</title>
        <authorList>
            <person name="Hosoyama A."/>
            <person name="Uohara A."/>
            <person name="Ohji S."/>
            <person name="Ichikawa N."/>
        </authorList>
    </citation>
    <scope>NUCLEOTIDE SEQUENCE [LARGE SCALE GENOMIC DNA]</scope>
    <source>
        <strain evidence="2 4">NBRC 15286</strain>
    </source>
</reference>
<reference evidence="1" key="1">
    <citation type="submission" date="2015-11" db="EMBL/GenBank/DDBJ databases">
        <authorList>
            <person name="Zhang Y."/>
            <person name="Guo Z."/>
        </authorList>
    </citation>
    <scope>NUCLEOTIDE SEQUENCE [LARGE SCALE GENOMIC DNA]</scope>
    <source>
        <strain evidence="1">Mu292</strain>
    </source>
</reference>